<gene>
    <name evidence="14" type="primary">KCNMA1</name>
    <name evidence="14" type="ORF">SNAT2548_LOCUS17504</name>
</gene>
<sequence>MAPMNPQSADQDFSPTTIPARLAIVFFIFGGVIFFGTETASFVDLLDEHSKGLGSYHNTSRSARHILVTGGGAHKFSSLMESFLLETLTGELEENQIPDVVFLSEQEYDEDLRSFVDYELASSLAAKVFFLRGSVMNLRDLERVMVESAVICLVLPDLDTESPQTEDSISVMMAMTMTRHFPGLRLRIMLLEPEGAKNAALLSIAFPRCFSAHEMKCAIFAKSTHVAGLVTFLSGLMQSRVDYSMDQLEKLSRGDKKNHWRLEYSRSLKKNLIGFVIAPHLADQAFPIVARRVYEESNGEVLLIAVAKAGKLLLNHNDFIHAGQVVVAIAARERHCLPFAECQGNVLKEWRFQFLHARSQRLKDESAQSVHHGKAGEVLLLHQPGLDRKWFLSKKPAGRSRTAAAGISSFQVDAMVREVSQDGHANLDKLRSFLEEAPSQMKGTDSAEARQRAAPDLEALKRHPRLTLLVVFHEEAQPIWPQLVCFLHYFHQQSELLDKAIIVLSGMQPPESILEEWEGQNCCFLVGKLTNTMNLRHAGVESAKNIIIMGRKRPQENVYLRTTALADAECVTIAGYIEQALAKKNALTGWRSSQSVLYEFGYTNSVFLTGHLFEVATRPAGRTSVTKGDVAIAVTESEDASHAKALSHTDSLQLAAQNVLISVTAEGLRQPQRREEFQLRGVPQEFPGPLFCACCQNDEKVEIAEVTATPVLPRDPPPEPKEEVKKEKPLAQQNLKYTAKISVKGHTSLGIEVDLTDEVKGPMITQVNQGAVKSFNDKYPEQALQKFDQISSFDDALGTTSVFEKLMAKLGDDHVALGIRRPREMVVTVSKPGGLGLKLDFKPSSIGAVVSELGETGLIKDWNAANPKDAVAVGDRILALNGEQYAGLEMVDKIKQAEKLELTILHY</sequence>
<dbReference type="OrthoDB" id="423361at2759"/>
<keyword evidence="5" id="KW-0631">Potassium channel</keyword>
<dbReference type="InterPro" id="IPR003148">
    <property type="entry name" value="RCK_N"/>
</dbReference>
<keyword evidence="10" id="KW-0407">Ion channel</keyword>
<dbReference type="Pfam" id="PF22614">
    <property type="entry name" value="Slo-like_RCK"/>
    <property type="match status" value="1"/>
</dbReference>
<evidence type="ECO:0000256" key="12">
    <source>
        <dbReference type="SAM" id="Phobius"/>
    </source>
</evidence>
<evidence type="ECO:0000256" key="6">
    <source>
        <dbReference type="ARBA" id="ARBA00022958"/>
    </source>
</evidence>
<dbReference type="PANTHER" id="PTHR10027">
    <property type="entry name" value="CALCIUM-ACTIVATED POTASSIUM CHANNEL ALPHA CHAIN"/>
    <property type="match status" value="1"/>
</dbReference>
<evidence type="ECO:0000256" key="11">
    <source>
        <dbReference type="SAM" id="MobiDB-lite"/>
    </source>
</evidence>
<evidence type="ECO:0000256" key="8">
    <source>
        <dbReference type="ARBA" id="ARBA00023065"/>
    </source>
</evidence>
<evidence type="ECO:0000259" key="13">
    <source>
        <dbReference type="PROSITE" id="PS50106"/>
    </source>
</evidence>
<feature type="domain" description="PDZ" evidence="13">
    <location>
        <begin position="824"/>
        <end position="897"/>
    </location>
</feature>
<dbReference type="EMBL" id="CAJNDS010002113">
    <property type="protein sequence ID" value="CAE7334633.1"/>
    <property type="molecule type" value="Genomic_DNA"/>
</dbReference>
<organism evidence="14 15">
    <name type="scientific">Symbiodinium natans</name>
    <dbReference type="NCBI Taxonomy" id="878477"/>
    <lineage>
        <taxon>Eukaryota</taxon>
        <taxon>Sar</taxon>
        <taxon>Alveolata</taxon>
        <taxon>Dinophyceae</taxon>
        <taxon>Suessiales</taxon>
        <taxon>Symbiodiniaceae</taxon>
        <taxon>Symbiodinium</taxon>
    </lineage>
</organism>
<dbReference type="AlphaFoldDB" id="A0A812P9N3"/>
<reference evidence="14" key="1">
    <citation type="submission" date="2021-02" db="EMBL/GenBank/DDBJ databases">
        <authorList>
            <person name="Dougan E. K."/>
            <person name="Rhodes N."/>
            <person name="Thang M."/>
            <person name="Chan C."/>
        </authorList>
    </citation>
    <scope>NUCLEOTIDE SEQUENCE</scope>
</reference>
<evidence type="ECO:0000256" key="7">
    <source>
        <dbReference type="ARBA" id="ARBA00022989"/>
    </source>
</evidence>
<keyword evidence="8" id="KW-0406">Ion transport</keyword>
<protein>
    <submittedName>
        <fullName evidence="14">KCNMA1 protein</fullName>
    </submittedName>
</protein>
<dbReference type="Pfam" id="PF03493">
    <property type="entry name" value="BK_channel_a"/>
    <property type="match status" value="1"/>
</dbReference>
<dbReference type="Gene3D" id="3.40.50.720">
    <property type="entry name" value="NAD(P)-binding Rossmann-like Domain"/>
    <property type="match status" value="1"/>
</dbReference>
<dbReference type="InterPro" id="IPR047871">
    <property type="entry name" value="K_chnl_Slo-like"/>
</dbReference>
<name>A0A812P9N3_9DINO</name>
<keyword evidence="6" id="KW-0630">Potassium</keyword>
<evidence type="ECO:0000256" key="3">
    <source>
        <dbReference type="ARBA" id="ARBA00022538"/>
    </source>
</evidence>
<evidence type="ECO:0000256" key="4">
    <source>
        <dbReference type="ARBA" id="ARBA00022692"/>
    </source>
</evidence>
<comment type="caution">
    <text evidence="14">The sequence shown here is derived from an EMBL/GenBank/DDBJ whole genome shotgun (WGS) entry which is preliminary data.</text>
</comment>
<feature type="region of interest" description="Disordered" evidence="11">
    <location>
        <begin position="710"/>
        <end position="729"/>
    </location>
</feature>
<evidence type="ECO:0000256" key="5">
    <source>
        <dbReference type="ARBA" id="ARBA00022826"/>
    </source>
</evidence>
<keyword evidence="2" id="KW-0813">Transport</keyword>
<dbReference type="GO" id="GO:0005267">
    <property type="term" value="F:potassium channel activity"/>
    <property type="evidence" value="ECO:0007669"/>
    <property type="project" value="UniProtKB-KW"/>
</dbReference>
<proteinExistence type="predicted"/>
<dbReference type="PROSITE" id="PS50106">
    <property type="entry name" value="PDZ"/>
    <property type="match status" value="1"/>
</dbReference>
<keyword evidence="4 12" id="KW-0812">Transmembrane</keyword>
<evidence type="ECO:0000256" key="1">
    <source>
        <dbReference type="ARBA" id="ARBA00004141"/>
    </source>
</evidence>
<dbReference type="InterPro" id="IPR001478">
    <property type="entry name" value="PDZ"/>
</dbReference>
<evidence type="ECO:0000256" key="2">
    <source>
        <dbReference type="ARBA" id="ARBA00022448"/>
    </source>
</evidence>
<feature type="transmembrane region" description="Helical" evidence="12">
    <location>
        <begin position="20"/>
        <end position="37"/>
    </location>
</feature>
<evidence type="ECO:0000313" key="14">
    <source>
        <dbReference type="EMBL" id="CAE7334633.1"/>
    </source>
</evidence>
<dbReference type="Proteomes" id="UP000604046">
    <property type="component" value="Unassembled WGS sequence"/>
</dbReference>
<dbReference type="InterPro" id="IPR003929">
    <property type="entry name" value="K_chnl_BK_asu"/>
</dbReference>
<evidence type="ECO:0000313" key="15">
    <source>
        <dbReference type="Proteomes" id="UP000604046"/>
    </source>
</evidence>
<evidence type="ECO:0000256" key="10">
    <source>
        <dbReference type="ARBA" id="ARBA00023303"/>
    </source>
</evidence>
<keyword evidence="15" id="KW-1185">Reference proteome</keyword>
<keyword evidence="9 12" id="KW-0472">Membrane</keyword>
<accession>A0A812P9N3</accession>
<feature type="compositionally biased region" description="Basic and acidic residues" evidence="11">
    <location>
        <begin position="716"/>
        <end position="729"/>
    </location>
</feature>
<evidence type="ECO:0000256" key="9">
    <source>
        <dbReference type="ARBA" id="ARBA00023136"/>
    </source>
</evidence>
<comment type="subcellular location">
    <subcellularLocation>
        <location evidence="1">Membrane</location>
        <topology evidence="1">Multi-pass membrane protein</topology>
    </subcellularLocation>
</comment>
<keyword evidence="3" id="KW-0633">Potassium transport</keyword>
<keyword evidence="7 12" id="KW-1133">Transmembrane helix</keyword>
<dbReference type="PANTHER" id="PTHR10027:SF10">
    <property type="entry name" value="SLOWPOKE 2, ISOFORM D"/>
    <property type="match status" value="1"/>
</dbReference>
<dbReference type="GO" id="GO:0016020">
    <property type="term" value="C:membrane"/>
    <property type="evidence" value="ECO:0007669"/>
    <property type="project" value="UniProtKB-SubCell"/>
</dbReference>